<keyword evidence="10 11" id="KW-0998">Cell outer membrane</keyword>
<dbReference type="PANTHER" id="PTHR30069:SF29">
    <property type="entry name" value="HEMOGLOBIN AND HEMOGLOBIN-HAPTOGLOBIN-BINDING PROTEIN 1-RELATED"/>
    <property type="match status" value="1"/>
</dbReference>
<dbReference type="InterPro" id="IPR000531">
    <property type="entry name" value="Beta-barrel_TonB"/>
</dbReference>
<sequence length="693" mass="79244">MPASLPPYCKKRMKPCMPQNALARIPFAGCNMRHRAWLLLCLCYCGSVLAQQQYQQQLQQTTSQIAEPSLEELLRTPLNAVPRDVEITTASRTQQSADTAPAITYLVTSQDIRLFQLRTLAEVLQLMPGIQISSDGGFHYIGVRGLGRHADFNSRLLFLIDGVRANDNIGDAMLVGTDAIVDVESIERVEFTPGPGSALYGNNAFFGVLNIVTKGVSRLHGVALSIQLDSLQQQQLRLNFAHREQASWESWLSASINERPNIPLTYPAPDQFTDLLQSQNHEDFYRLQGGFKSSGWLWQGAYNQRKLTIPIGLSEPFTPEVSDISERNYRYRISKKFVFSTEWELDAKLSQSGLGFQRLEPYQDPRLQRFVAETRMDGRWRHIELQLANRSFASHLLLAGFEHQQDLLQQITIGDAGFPPAFTFIGNNHRTGIFLQDLWQILPEHTLVLGARFDDSETGPAITTPRVAWIWQTTADMTLKLMHGSAFRVANLNEFSTNALTIHPIPSEEKIETTELAWQHYLTSQLQYRLAFFQSNITDLIEIDPFIGAFINGSALRSHGLDAGIEYRGRQQQQFRLNWSWQNTRYQQQTKLLENSPSHLLNILYNQPLFNPDFIFSWQTRAVSQRETLLERLPGYVLHNANILWQLSDELELSFGIHNLTQTRYYDQPSLTAPPIQNFDRTVRIALQWRLHR</sequence>
<dbReference type="AlphaFoldDB" id="A0A437R239"/>
<dbReference type="PANTHER" id="PTHR30069">
    <property type="entry name" value="TONB-DEPENDENT OUTER MEMBRANE RECEPTOR"/>
    <property type="match status" value="1"/>
</dbReference>
<dbReference type="Pfam" id="PF07715">
    <property type="entry name" value="Plug"/>
    <property type="match status" value="1"/>
</dbReference>
<dbReference type="InterPro" id="IPR037066">
    <property type="entry name" value="Plug_dom_sf"/>
</dbReference>
<dbReference type="InterPro" id="IPR039426">
    <property type="entry name" value="TonB-dep_rcpt-like"/>
</dbReference>
<dbReference type="GO" id="GO:0044718">
    <property type="term" value="P:siderophore transmembrane transport"/>
    <property type="evidence" value="ECO:0007669"/>
    <property type="project" value="TreeGrafter"/>
</dbReference>
<evidence type="ECO:0000256" key="10">
    <source>
        <dbReference type="ARBA" id="ARBA00023237"/>
    </source>
</evidence>
<dbReference type="Gene3D" id="2.40.170.20">
    <property type="entry name" value="TonB-dependent receptor, beta-barrel domain"/>
    <property type="match status" value="1"/>
</dbReference>
<dbReference type="PROSITE" id="PS52016">
    <property type="entry name" value="TONB_DEPENDENT_REC_3"/>
    <property type="match status" value="1"/>
</dbReference>
<evidence type="ECO:0000256" key="3">
    <source>
        <dbReference type="ARBA" id="ARBA00022448"/>
    </source>
</evidence>
<name>A0A437R239_9GAMM</name>
<reference evidence="15 16" key="1">
    <citation type="submission" date="2019-01" db="EMBL/GenBank/DDBJ databases">
        <authorList>
            <person name="Chen W.-M."/>
        </authorList>
    </citation>
    <scope>NUCLEOTIDE SEQUENCE [LARGE SCALE GENOMIC DNA]</scope>
    <source>
        <strain evidence="15 16">KYPC3</strain>
    </source>
</reference>
<feature type="domain" description="TonB-dependent receptor-like beta-barrel" evidence="13">
    <location>
        <begin position="280"/>
        <end position="660"/>
    </location>
</feature>
<dbReference type="Pfam" id="PF00593">
    <property type="entry name" value="TonB_dep_Rec_b-barrel"/>
    <property type="match status" value="1"/>
</dbReference>
<evidence type="ECO:0000256" key="4">
    <source>
        <dbReference type="ARBA" id="ARBA00022452"/>
    </source>
</evidence>
<evidence type="ECO:0000256" key="9">
    <source>
        <dbReference type="ARBA" id="ARBA00023170"/>
    </source>
</evidence>
<comment type="similarity">
    <text evidence="2">Belongs to the TonB-dependent receptor family. Hemoglobin/haptoglobin binding protein subfamily.</text>
</comment>
<dbReference type="InterPro" id="IPR036942">
    <property type="entry name" value="Beta-barrel_TonB_sf"/>
</dbReference>
<protein>
    <submittedName>
        <fullName evidence="15">TonB-dependent receptor</fullName>
    </submittedName>
</protein>
<evidence type="ECO:0000256" key="8">
    <source>
        <dbReference type="ARBA" id="ARBA00023136"/>
    </source>
</evidence>
<evidence type="ECO:0000256" key="12">
    <source>
        <dbReference type="RuleBase" id="RU003357"/>
    </source>
</evidence>
<organism evidence="15 16">
    <name type="scientific">Rheinheimera riviphila</name>
    <dbReference type="NCBI Taxonomy" id="1834037"/>
    <lineage>
        <taxon>Bacteria</taxon>
        <taxon>Pseudomonadati</taxon>
        <taxon>Pseudomonadota</taxon>
        <taxon>Gammaproteobacteria</taxon>
        <taxon>Chromatiales</taxon>
        <taxon>Chromatiaceae</taxon>
        <taxon>Rheinheimera</taxon>
    </lineage>
</organism>
<dbReference type="EMBL" id="SACS01000003">
    <property type="protein sequence ID" value="RVU40747.1"/>
    <property type="molecule type" value="Genomic_DNA"/>
</dbReference>
<dbReference type="GO" id="GO:0015344">
    <property type="term" value="F:siderophore uptake transmembrane transporter activity"/>
    <property type="evidence" value="ECO:0007669"/>
    <property type="project" value="TreeGrafter"/>
</dbReference>
<keyword evidence="6" id="KW-0732">Signal</keyword>
<proteinExistence type="inferred from homology"/>
<keyword evidence="9 15" id="KW-0675">Receptor</keyword>
<gene>
    <name evidence="15" type="ORF">EOE67_03975</name>
</gene>
<accession>A0A437R239</accession>
<dbReference type="InterPro" id="IPR012910">
    <property type="entry name" value="Plug_dom"/>
</dbReference>
<dbReference type="Proteomes" id="UP000283077">
    <property type="component" value="Unassembled WGS sequence"/>
</dbReference>
<feature type="domain" description="TonB-dependent receptor plug" evidence="14">
    <location>
        <begin position="99"/>
        <end position="208"/>
    </location>
</feature>
<evidence type="ECO:0000256" key="5">
    <source>
        <dbReference type="ARBA" id="ARBA00022692"/>
    </source>
</evidence>
<evidence type="ECO:0000313" key="16">
    <source>
        <dbReference type="Proteomes" id="UP000283077"/>
    </source>
</evidence>
<evidence type="ECO:0000313" key="15">
    <source>
        <dbReference type="EMBL" id="RVU40747.1"/>
    </source>
</evidence>
<evidence type="ECO:0000259" key="13">
    <source>
        <dbReference type="Pfam" id="PF00593"/>
    </source>
</evidence>
<keyword evidence="16" id="KW-1185">Reference proteome</keyword>
<evidence type="ECO:0000256" key="1">
    <source>
        <dbReference type="ARBA" id="ARBA00004571"/>
    </source>
</evidence>
<evidence type="ECO:0000259" key="14">
    <source>
        <dbReference type="Pfam" id="PF07715"/>
    </source>
</evidence>
<evidence type="ECO:0000256" key="2">
    <source>
        <dbReference type="ARBA" id="ARBA00008143"/>
    </source>
</evidence>
<keyword evidence="8 11" id="KW-0472">Membrane</keyword>
<dbReference type="SUPFAM" id="SSF56935">
    <property type="entry name" value="Porins"/>
    <property type="match status" value="1"/>
</dbReference>
<dbReference type="GO" id="GO:0009279">
    <property type="term" value="C:cell outer membrane"/>
    <property type="evidence" value="ECO:0007669"/>
    <property type="project" value="UniProtKB-SubCell"/>
</dbReference>
<evidence type="ECO:0000256" key="7">
    <source>
        <dbReference type="ARBA" id="ARBA00023077"/>
    </source>
</evidence>
<keyword evidence="3 11" id="KW-0813">Transport</keyword>
<evidence type="ECO:0000256" key="11">
    <source>
        <dbReference type="PROSITE-ProRule" id="PRU01360"/>
    </source>
</evidence>
<dbReference type="Gene3D" id="2.170.130.10">
    <property type="entry name" value="TonB-dependent receptor, plug domain"/>
    <property type="match status" value="1"/>
</dbReference>
<evidence type="ECO:0000256" key="6">
    <source>
        <dbReference type="ARBA" id="ARBA00022729"/>
    </source>
</evidence>
<keyword evidence="5 11" id="KW-0812">Transmembrane</keyword>
<keyword evidence="7 12" id="KW-0798">TonB box</keyword>
<keyword evidence="4 11" id="KW-1134">Transmembrane beta strand</keyword>
<comment type="caution">
    <text evidence="15">The sequence shown here is derived from an EMBL/GenBank/DDBJ whole genome shotgun (WGS) entry which is preliminary data.</text>
</comment>
<comment type="subcellular location">
    <subcellularLocation>
        <location evidence="1 11">Cell outer membrane</location>
        <topology evidence="1 11">Multi-pass membrane protein</topology>
    </subcellularLocation>
</comment>